<sequence>MSQDLPIPRQDNRSDGTTVVEWGDPDPAPPGRAARSLAAIGRDHRLPPVVAGLGAVAAVASLVGEWLVMTVPNGGPEGNTTVRVPGGVAEVGGFGVAYLGGLLALTAAVALALRGTAGVRQNARVAGLGLAGATLGLLGAAAFSLDAMARRTLFYSPEDGFRVEYGRGLTAAFVTIVLLAAALYLAGRTAVPETGSDAGPGIGPAAPGRRRAREDELPPAPADLTVGPVAPFARPEPPR</sequence>
<keyword evidence="4" id="KW-1185">Reference proteome</keyword>
<reference evidence="4" key="1">
    <citation type="submission" date="2016-06" db="EMBL/GenBank/DDBJ databases">
        <authorList>
            <person name="Varghese N."/>
            <person name="Submissions Spin"/>
        </authorList>
    </citation>
    <scope>NUCLEOTIDE SEQUENCE [LARGE SCALE GENOMIC DNA]</scope>
    <source>
        <strain evidence="4">DSM 44815</strain>
    </source>
</reference>
<organism evidence="3 4">
    <name type="scientific">Micromonospora auratinigra</name>
    <dbReference type="NCBI Taxonomy" id="261654"/>
    <lineage>
        <taxon>Bacteria</taxon>
        <taxon>Bacillati</taxon>
        <taxon>Actinomycetota</taxon>
        <taxon>Actinomycetes</taxon>
        <taxon>Micromonosporales</taxon>
        <taxon>Micromonosporaceae</taxon>
        <taxon>Micromonospora</taxon>
    </lineage>
</organism>
<dbReference type="STRING" id="261654.GA0070611_4464"/>
<feature type="region of interest" description="Disordered" evidence="1">
    <location>
        <begin position="1"/>
        <end position="31"/>
    </location>
</feature>
<dbReference type="OrthoDB" id="3405913at2"/>
<keyword evidence="2" id="KW-0812">Transmembrane</keyword>
<feature type="transmembrane region" description="Helical" evidence="2">
    <location>
        <begin position="49"/>
        <end position="71"/>
    </location>
</feature>
<feature type="transmembrane region" description="Helical" evidence="2">
    <location>
        <begin position="165"/>
        <end position="186"/>
    </location>
</feature>
<dbReference type="Proteomes" id="UP000199385">
    <property type="component" value="Chromosome I"/>
</dbReference>
<proteinExistence type="predicted"/>
<dbReference type="RefSeq" id="WP_091667392.1">
    <property type="nucleotide sequence ID" value="NZ_LT594323.1"/>
</dbReference>
<gene>
    <name evidence="3" type="ORF">GA0070611_4464</name>
</gene>
<protein>
    <recommendedName>
        <fullName evidence="5">Tryptophan-associated transmembrane protein (Trp_oprn_chp)</fullName>
    </recommendedName>
</protein>
<dbReference type="EMBL" id="LT594323">
    <property type="protein sequence ID" value="SBT49567.1"/>
    <property type="molecule type" value="Genomic_DNA"/>
</dbReference>
<evidence type="ECO:0000256" key="2">
    <source>
        <dbReference type="SAM" id="Phobius"/>
    </source>
</evidence>
<name>A0A1A9A0A3_9ACTN</name>
<evidence type="ECO:0000313" key="3">
    <source>
        <dbReference type="EMBL" id="SBT49567.1"/>
    </source>
</evidence>
<evidence type="ECO:0000313" key="4">
    <source>
        <dbReference type="Proteomes" id="UP000199385"/>
    </source>
</evidence>
<feature type="transmembrane region" description="Helical" evidence="2">
    <location>
        <begin position="125"/>
        <end position="145"/>
    </location>
</feature>
<keyword evidence="2" id="KW-0472">Membrane</keyword>
<accession>A0A1A9A0A3</accession>
<feature type="region of interest" description="Disordered" evidence="1">
    <location>
        <begin position="195"/>
        <end position="239"/>
    </location>
</feature>
<evidence type="ECO:0000256" key="1">
    <source>
        <dbReference type="SAM" id="MobiDB-lite"/>
    </source>
</evidence>
<dbReference type="AlphaFoldDB" id="A0A1A9A0A3"/>
<dbReference type="PATRIC" id="fig|261654.4.peg.4523"/>
<evidence type="ECO:0008006" key="5">
    <source>
        <dbReference type="Google" id="ProtNLM"/>
    </source>
</evidence>
<feature type="transmembrane region" description="Helical" evidence="2">
    <location>
        <begin position="91"/>
        <end position="113"/>
    </location>
</feature>
<keyword evidence="2" id="KW-1133">Transmembrane helix</keyword>